<feature type="signal peptide" evidence="2">
    <location>
        <begin position="1"/>
        <end position="17"/>
    </location>
</feature>
<feature type="chain" id="PRO_5041922168" evidence="2">
    <location>
        <begin position="18"/>
        <end position="246"/>
    </location>
</feature>
<sequence length="246" mass="27399">MLSFAVVLAMAQVFVRLSPLVGGPKFLRVHTACFVEEDDLLVGFDFLPANPTSPETFRRLLTLQPCPGIVRELRVPRAARDLDDFLVPIGDLACDLDAMRDLALNDREEDLHLLTNPCWRHSFALAQKATGRSAWDVAWALAAHVLASGPSDARPLASRRRDDAPPPDATRLERAFEAEKARRFGVDIADLLSDEDRSKAARAARSFQQALEREERDPLASPTQNVADQDDDDDDHPSREIVRRPS</sequence>
<accession>A0AAD7U6B2</accession>
<protein>
    <submittedName>
        <fullName evidence="3">Uncharacterized protein</fullName>
    </submittedName>
</protein>
<feature type="compositionally biased region" description="Basic and acidic residues" evidence="1">
    <location>
        <begin position="236"/>
        <end position="246"/>
    </location>
</feature>
<feature type="region of interest" description="Disordered" evidence="1">
    <location>
        <begin position="195"/>
        <end position="246"/>
    </location>
</feature>
<proteinExistence type="predicted"/>
<evidence type="ECO:0000313" key="3">
    <source>
        <dbReference type="EMBL" id="KAJ8599087.1"/>
    </source>
</evidence>
<dbReference type="EMBL" id="JAQMWT010000588">
    <property type="protein sequence ID" value="KAJ8599087.1"/>
    <property type="molecule type" value="Genomic_DNA"/>
</dbReference>
<dbReference type="AlphaFoldDB" id="A0AAD7U6B2"/>
<evidence type="ECO:0000313" key="4">
    <source>
        <dbReference type="Proteomes" id="UP001230188"/>
    </source>
</evidence>
<evidence type="ECO:0000256" key="2">
    <source>
        <dbReference type="SAM" id="SignalP"/>
    </source>
</evidence>
<evidence type="ECO:0000256" key="1">
    <source>
        <dbReference type="SAM" id="MobiDB-lite"/>
    </source>
</evidence>
<name>A0AAD7U6B2_9STRA</name>
<dbReference type="Proteomes" id="UP001230188">
    <property type="component" value="Unassembled WGS sequence"/>
</dbReference>
<keyword evidence="2" id="KW-0732">Signal</keyword>
<reference evidence="3" key="1">
    <citation type="submission" date="2023-01" db="EMBL/GenBank/DDBJ databases">
        <title>Metagenome sequencing of chrysophaentin producing Chrysophaeum taylorii.</title>
        <authorList>
            <person name="Davison J."/>
            <person name="Bewley C."/>
        </authorList>
    </citation>
    <scope>NUCLEOTIDE SEQUENCE</scope>
    <source>
        <strain evidence="3">NIES-1699</strain>
    </source>
</reference>
<gene>
    <name evidence="3" type="ORF">CTAYLR_008869</name>
</gene>
<organism evidence="3 4">
    <name type="scientific">Chrysophaeum taylorii</name>
    <dbReference type="NCBI Taxonomy" id="2483200"/>
    <lineage>
        <taxon>Eukaryota</taxon>
        <taxon>Sar</taxon>
        <taxon>Stramenopiles</taxon>
        <taxon>Ochrophyta</taxon>
        <taxon>Pelagophyceae</taxon>
        <taxon>Pelagomonadales</taxon>
        <taxon>Pelagomonadaceae</taxon>
        <taxon>Chrysophaeum</taxon>
    </lineage>
</organism>
<keyword evidence="4" id="KW-1185">Reference proteome</keyword>
<comment type="caution">
    <text evidence="3">The sequence shown here is derived from an EMBL/GenBank/DDBJ whole genome shotgun (WGS) entry which is preliminary data.</text>
</comment>